<accession>A0AAW6C1J8</accession>
<dbReference type="RefSeq" id="WP_195384596.1">
    <property type="nucleotide sequence ID" value="NZ_BAABXT010000001.1"/>
</dbReference>
<dbReference type="Proteomes" id="UP001211173">
    <property type="component" value="Unassembled WGS sequence"/>
</dbReference>
<evidence type="ECO:0000313" key="3">
    <source>
        <dbReference type="Proteomes" id="UP001211006"/>
    </source>
</evidence>
<dbReference type="EMBL" id="JAQLWV010000097">
    <property type="protein sequence ID" value="MDB7936328.1"/>
    <property type="molecule type" value="Genomic_DNA"/>
</dbReference>
<name>A0AAW6C1J8_FLAPL</name>
<protein>
    <submittedName>
        <fullName evidence="1">Uncharacterized protein</fullName>
    </submittedName>
</protein>
<evidence type="ECO:0000313" key="2">
    <source>
        <dbReference type="EMBL" id="MDB7936328.1"/>
    </source>
</evidence>
<dbReference type="Proteomes" id="UP001211006">
    <property type="component" value="Unassembled WGS sequence"/>
</dbReference>
<gene>
    <name evidence="1" type="ORF">PND83_02160</name>
    <name evidence="2" type="ORF">PNE06_24965</name>
</gene>
<comment type="caution">
    <text evidence="1">The sequence shown here is derived from an EMBL/GenBank/DDBJ whole genome shotgun (WGS) entry which is preliminary data.</text>
</comment>
<organism evidence="1 3">
    <name type="scientific">Flavonifractor plautii</name>
    <name type="common">Fusobacterium plautii</name>
    <dbReference type="NCBI Taxonomy" id="292800"/>
    <lineage>
        <taxon>Bacteria</taxon>
        <taxon>Bacillati</taxon>
        <taxon>Bacillota</taxon>
        <taxon>Clostridia</taxon>
        <taxon>Eubacteriales</taxon>
        <taxon>Oscillospiraceae</taxon>
        <taxon>Flavonifractor</taxon>
    </lineage>
</organism>
<proteinExistence type="predicted"/>
<reference evidence="1" key="1">
    <citation type="submission" date="2023-01" db="EMBL/GenBank/DDBJ databases">
        <title>Human gut microbiome strain richness.</title>
        <authorList>
            <person name="Chen-Liaw A."/>
        </authorList>
    </citation>
    <scope>NUCLEOTIDE SEQUENCE</scope>
    <source>
        <strain evidence="2">1001287st1_F4_1001285I_161205</strain>
        <strain evidence="1">2225st1_A6_2225SCRN_200828</strain>
    </source>
</reference>
<dbReference type="EMBL" id="JAQLWO010000002">
    <property type="protein sequence ID" value="MDB7904773.1"/>
    <property type="molecule type" value="Genomic_DNA"/>
</dbReference>
<evidence type="ECO:0000313" key="1">
    <source>
        <dbReference type="EMBL" id="MDB7904773.1"/>
    </source>
</evidence>
<sequence>MICTNPLCDTQEKAPTGYCARCGADLYSYDTGSICTKCQEEIKAPETVVEYAEAWPRKWFKFMWDIINEDYMKPVLQQFKEYCEGGDADGPDFESWAES</sequence>
<dbReference type="AlphaFoldDB" id="A0AAW6C1J8"/>